<dbReference type="CDD" id="cd11042">
    <property type="entry name" value="CYP51-like"/>
    <property type="match status" value="1"/>
</dbReference>
<dbReference type="EC" id="1.14.14.154" evidence="5"/>
<dbReference type="PRINTS" id="PR00385">
    <property type="entry name" value="P450"/>
</dbReference>
<keyword evidence="4" id="KW-0408">Iron</keyword>
<name>A0ABM9NGW3_9GAMM</name>
<proteinExistence type="inferred from homology"/>
<dbReference type="Pfam" id="PF13459">
    <property type="entry name" value="Fer4_15"/>
    <property type="match status" value="1"/>
</dbReference>
<gene>
    <name evidence="5" type="primary">cyp</name>
    <name evidence="5" type="ORF">MECH1_V1_1075</name>
</gene>
<comment type="similarity">
    <text evidence="1">Belongs to the cytochrome P450 family.</text>
</comment>
<dbReference type="PANTHER" id="PTHR24304:SF2">
    <property type="entry name" value="24-HYDROXYCHOLESTEROL 7-ALPHA-HYDROXYLASE"/>
    <property type="match status" value="1"/>
</dbReference>
<dbReference type="RefSeq" id="WP_348759384.1">
    <property type="nucleotide sequence ID" value="NZ_OZ026884.1"/>
</dbReference>
<dbReference type="Proteomes" id="UP001497493">
    <property type="component" value="Chromosome"/>
</dbReference>
<keyword evidence="3" id="KW-0479">Metal-binding</keyword>
<sequence>MNPATLKAPPKLPGGIPFAGHIAAFGQNPHAFMMRLRQALGDVAEFRLFHQPMVLLTGAEASEAFYRAPDEVLDQGPAYRLMTPIFGKGVVFDAPPEKRNEQLLMLMPALRDKPMRSYAGIIVEELESLLGSWGEAGELDLLAFTKALTMYTSSHCLLGPEFRFELSAEFAEIYRDLEQSLQPIAYVFPHLPLPAFRRRDRARHRLHGLVAQIMDRRARTQRPGTDMFQALMDARYADGSRLSAHEITGLLTAAIFAGHHTSAGTAAWVLIELLRHPEELERVLDEIDRLFGAEGPVTFEALRQVPRLENVIKEVLRLHPPLILLIRKVMRDFEVKDYRIAAGKFVCAAPSVTHRIPELFPDPERFDPDRYTPERAEDKNPFGWQAFGGGRHKCSGNAFALFQLKAIFCVLLRRYRFELVNPPESYRDDYRKMVVEPASPCLVRYRRREWRKTSAPLRQAVATALAGGQSVQVVVDRDLCKGHAACMAEAPEIFRVDQEGHLELLDAHPSGELLEKVRAAERYCPNRAISLKPRQEP</sequence>
<evidence type="ECO:0000313" key="5">
    <source>
        <dbReference type="EMBL" id="CAL1239851.1"/>
    </source>
</evidence>
<dbReference type="SUPFAM" id="SSF54862">
    <property type="entry name" value="4Fe-4S ferredoxins"/>
    <property type="match status" value="1"/>
</dbReference>
<reference evidence="5 6" key="1">
    <citation type="submission" date="2024-04" db="EMBL/GenBank/DDBJ databases">
        <authorList>
            <person name="Cremers G."/>
        </authorList>
    </citation>
    <scope>NUCLEOTIDE SEQUENCE [LARGE SCALE GENOMIC DNA]</scope>
    <source>
        <strain evidence="5">MeCH1-AG</strain>
    </source>
</reference>
<dbReference type="Gene3D" id="1.10.630.10">
    <property type="entry name" value="Cytochrome P450"/>
    <property type="match status" value="1"/>
</dbReference>
<dbReference type="InterPro" id="IPR001128">
    <property type="entry name" value="Cyt_P450"/>
</dbReference>
<dbReference type="GO" id="GO:0008398">
    <property type="term" value="F:sterol 14-demethylase activity"/>
    <property type="evidence" value="ECO:0007669"/>
    <property type="project" value="UniProtKB-EC"/>
</dbReference>
<keyword evidence="5" id="KW-0560">Oxidoreductase</keyword>
<dbReference type="EMBL" id="OZ026884">
    <property type="protein sequence ID" value="CAL1239851.1"/>
    <property type="molecule type" value="Genomic_DNA"/>
</dbReference>
<organism evidence="5 6">
    <name type="scientific">Candidatus Methylocalor cossyra</name>
    <dbReference type="NCBI Taxonomy" id="3108543"/>
    <lineage>
        <taxon>Bacteria</taxon>
        <taxon>Pseudomonadati</taxon>
        <taxon>Pseudomonadota</taxon>
        <taxon>Gammaproteobacteria</taxon>
        <taxon>Methylococcales</taxon>
        <taxon>Methylococcaceae</taxon>
        <taxon>Candidatus Methylocalor</taxon>
    </lineage>
</organism>
<dbReference type="InterPro" id="IPR036396">
    <property type="entry name" value="Cyt_P450_sf"/>
</dbReference>
<evidence type="ECO:0000313" key="6">
    <source>
        <dbReference type="Proteomes" id="UP001497493"/>
    </source>
</evidence>
<dbReference type="SUPFAM" id="SSF48264">
    <property type="entry name" value="Cytochrome P450"/>
    <property type="match status" value="1"/>
</dbReference>
<evidence type="ECO:0000256" key="4">
    <source>
        <dbReference type="ARBA" id="ARBA00023004"/>
    </source>
</evidence>
<dbReference type="PRINTS" id="PR00465">
    <property type="entry name" value="EP450IV"/>
</dbReference>
<evidence type="ECO:0000256" key="1">
    <source>
        <dbReference type="ARBA" id="ARBA00010617"/>
    </source>
</evidence>
<evidence type="ECO:0000256" key="2">
    <source>
        <dbReference type="ARBA" id="ARBA00022617"/>
    </source>
</evidence>
<dbReference type="PANTHER" id="PTHR24304">
    <property type="entry name" value="CYTOCHROME P450 FAMILY 7"/>
    <property type="match status" value="1"/>
</dbReference>
<evidence type="ECO:0000256" key="3">
    <source>
        <dbReference type="ARBA" id="ARBA00022723"/>
    </source>
</evidence>
<accession>A0ABM9NGW3</accession>
<protein>
    <submittedName>
        <fullName evidence="5">Lanosterol 14-alpha demethylase</fullName>
        <ecNumber evidence="5">1.14.14.154</ecNumber>
    </submittedName>
</protein>
<dbReference type="InterPro" id="IPR002403">
    <property type="entry name" value="Cyt_P450_E_grp-IV"/>
</dbReference>
<dbReference type="Pfam" id="PF00067">
    <property type="entry name" value="p450"/>
    <property type="match status" value="1"/>
</dbReference>
<dbReference type="Gene3D" id="3.30.70.20">
    <property type="match status" value="1"/>
</dbReference>
<keyword evidence="2" id="KW-0349">Heme</keyword>
<dbReference type="InterPro" id="IPR050529">
    <property type="entry name" value="CYP450_sterol_14alpha_dmase"/>
</dbReference>
<keyword evidence="6" id="KW-1185">Reference proteome</keyword>